<evidence type="ECO:0000313" key="1">
    <source>
        <dbReference type="EMBL" id="TNV88094.1"/>
    </source>
</evidence>
<dbReference type="Proteomes" id="UP000785679">
    <property type="component" value="Unassembled WGS sequence"/>
</dbReference>
<dbReference type="AlphaFoldDB" id="A0A8J8P8Y4"/>
<organism evidence="1 2">
    <name type="scientific">Halteria grandinella</name>
    <dbReference type="NCBI Taxonomy" id="5974"/>
    <lineage>
        <taxon>Eukaryota</taxon>
        <taxon>Sar</taxon>
        <taxon>Alveolata</taxon>
        <taxon>Ciliophora</taxon>
        <taxon>Intramacronucleata</taxon>
        <taxon>Spirotrichea</taxon>
        <taxon>Stichotrichia</taxon>
        <taxon>Sporadotrichida</taxon>
        <taxon>Halteriidae</taxon>
        <taxon>Halteria</taxon>
    </lineage>
</organism>
<keyword evidence="2" id="KW-1185">Reference proteome</keyword>
<evidence type="ECO:0000313" key="2">
    <source>
        <dbReference type="Proteomes" id="UP000785679"/>
    </source>
</evidence>
<name>A0A8J8P8Y4_HALGN</name>
<dbReference type="EMBL" id="RRYP01000075">
    <property type="protein sequence ID" value="TNV88094.1"/>
    <property type="molecule type" value="Genomic_DNA"/>
</dbReference>
<protein>
    <submittedName>
        <fullName evidence="1">Uncharacterized protein</fullName>
    </submittedName>
</protein>
<reference evidence="1" key="1">
    <citation type="submission" date="2019-06" db="EMBL/GenBank/DDBJ databases">
        <authorList>
            <person name="Zheng W."/>
        </authorList>
    </citation>
    <scope>NUCLEOTIDE SEQUENCE</scope>
    <source>
        <strain evidence="1">QDHG01</strain>
    </source>
</reference>
<gene>
    <name evidence="1" type="ORF">FGO68_gene15871</name>
</gene>
<accession>A0A8J8P8Y4</accession>
<proteinExistence type="predicted"/>
<sequence>MFKQYEALLPIGRVACSNHLQSLGVETPALLLSVRRKFIFIKVGLSDAIPGQCLEPFFSCLLMILLV</sequence>
<comment type="caution">
    <text evidence="1">The sequence shown here is derived from an EMBL/GenBank/DDBJ whole genome shotgun (WGS) entry which is preliminary data.</text>
</comment>